<dbReference type="EMBL" id="JAEPLN010000001">
    <property type="protein sequence ID" value="MBO6970493.1"/>
    <property type="molecule type" value="Genomic_DNA"/>
</dbReference>
<evidence type="ECO:0000313" key="1">
    <source>
        <dbReference type="EMBL" id="MBO6970493.1"/>
    </source>
</evidence>
<evidence type="ECO:0000313" key="2">
    <source>
        <dbReference type="Proteomes" id="UP000668060"/>
    </source>
</evidence>
<name>A0A9D9BTH7_PROMR</name>
<comment type="caution">
    <text evidence="1">The sequence shown here is derived from an EMBL/GenBank/DDBJ whole genome shotgun (WGS) entry which is preliminary data.</text>
</comment>
<reference evidence="1" key="1">
    <citation type="journal article" date="2021" name="Front. Mar. Sci.">
        <title>Genomes of Diverse Isolates of Prochlorococcus High-Light-Adapted Clade II in the Western Pacific Ocean.</title>
        <authorList>
            <person name="Yan W."/>
            <person name="Feng X."/>
            <person name="Zhang W."/>
            <person name="Nawaz M.Z."/>
            <person name="Luo T."/>
            <person name="Zhang R."/>
            <person name="Jiao N."/>
        </authorList>
    </citation>
    <scope>NUCLEOTIDE SEQUENCE</scope>
    <source>
        <strain evidence="1">CUG1433</strain>
    </source>
</reference>
<sequence length="57" mass="6477">MIPLSDTFDDFVDDLLSSDVSLLKGELDFLLMQHLFNSIDLKFINKTEIEDNESLAA</sequence>
<proteinExistence type="predicted"/>
<dbReference type="AlphaFoldDB" id="A0A9D9BTH7"/>
<dbReference type="Proteomes" id="UP000668060">
    <property type="component" value="Unassembled WGS sequence"/>
</dbReference>
<accession>A0A9D9BTH7</accession>
<organism evidence="1 2">
    <name type="scientific">Prochlorococcus marinus CUG1433</name>
    <dbReference type="NCBI Taxonomy" id="2774506"/>
    <lineage>
        <taxon>Bacteria</taxon>
        <taxon>Bacillati</taxon>
        <taxon>Cyanobacteriota</taxon>
        <taxon>Cyanophyceae</taxon>
        <taxon>Synechococcales</taxon>
        <taxon>Prochlorococcaceae</taxon>
        <taxon>Prochlorococcus</taxon>
    </lineage>
</organism>
<gene>
    <name evidence="1" type="ORF">JJ842_01025</name>
</gene>
<protein>
    <submittedName>
        <fullName evidence="1">Uncharacterized protein</fullName>
    </submittedName>
</protein>